<gene>
    <name evidence="4" type="ORF">CDCA_CDCA03G1067</name>
</gene>
<evidence type="ECO:0000313" key="4">
    <source>
        <dbReference type="EMBL" id="KAK4535042.1"/>
    </source>
</evidence>
<dbReference type="InterPro" id="IPR050216">
    <property type="entry name" value="LRR_domain-containing"/>
</dbReference>
<comment type="caution">
    <text evidence="4">The sequence shown here is derived from an EMBL/GenBank/DDBJ whole genome shotgun (WGS) entry which is preliminary data.</text>
</comment>
<sequence length="275" mass="30749">MATSVHERVHHELDTTATPQAARESLKRAAEAVAQSTYDGRLDWSQYRLGDADLTALIAESVQLGVARHTRVLDLFYNNLSTVPETLMPAFASLEQLLLGCNPLSRLSRASLPAGLQLLDVGYSENLAHLPDDIFEGLQQLRELRAGCNRLQHLPASLFDADRGCASSLEHLEVYGNHLEGLPDSIGNLRRLRVLNLGRNQLQMLPRRLAELPALQVLQLYDNDLRLPLPVEYASANAFPQLRELVWRGNVHLPSVPRECERLGARQVIRFWAST</sequence>
<evidence type="ECO:0000256" key="3">
    <source>
        <dbReference type="SAM" id="MobiDB-lite"/>
    </source>
</evidence>
<dbReference type="PANTHER" id="PTHR48051">
    <property type="match status" value="1"/>
</dbReference>
<proteinExistence type="predicted"/>
<evidence type="ECO:0000313" key="5">
    <source>
        <dbReference type="Proteomes" id="UP001301350"/>
    </source>
</evidence>
<dbReference type="PANTHER" id="PTHR48051:SF1">
    <property type="entry name" value="RAS SUPPRESSOR PROTEIN 1"/>
    <property type="match status" value="1"/>
</dbReference>
<evidence type="ECO:0000256" key="2">
    <source>
        <dbReference type="ARBA" id="ARBA00022737"/>
    </source>
</evidence>
<reference evidence="4 5" key="1">
    <citation type="submission" date="2022-07" db="EMBL/GenBank/DDBJ databases">
        <title>Genome-wide signatures of adaptation to extreme environments.</title>
        <authorList>
            <person name="Cho C.H."/>
            <person name="Yoon H.S."/>
        </authorList>
    </citation>
    <scope>NUCLEOTIDE SEQUENCE [LARGE SCALE GENOMIC DNA]</scope>
    <source>
        <strain evidence="4 5">DBV 063 E5</strain>
    </source>
</reference>
<keyword evidence="2" id="KW-0677">Repeat</keyword>
<dbReference type="Pfam" id="PF13855">
    <property type="entry name" value="LRR_8"/>
    <property type="match status" value="1"/>
</dbReference>
<dbReference type="SMART" id="SM00369">
    <property type="entry name" value="LRR_TYP"/>
    <property type="match status" value="4"/>
</dbReference>
<dbReference type="AlphaFoldDB" id="A0AAV9IS13"/>
<dbReference type="InterPro" id="IPR032675">
    <property type="entry name" value="LRR_dom_sf"/>
</dbReference>
<dbReference type="SMART" id="SM00364">
    <property type="entry name" value="LRR_BAC"/>
    <property type="match status" value="3"/>
</dbReference>
<name>A0AAV9IS13_CYACA</name>
<accession>A0AAV9IS13</accession>
<dbReference type="EMBL" id="JANCYW010000003">
    <property type="protein sequence ID" value="KAK4535042.1"/>
    <property type="molecule type" value="Genomic_DNA"/>
</dbReference>
<protein>
    <recommendedName>
        <fullName evidence="6">Leucine-rich repeat domain-containing protein</fullName>
    </recommendedName>
</protein>
<dbReference type="Proteomes" id="UP001301350">
    <property type="component" value="Unassembled WGS sequence"/>
</dbReference>
<dbReference type="InterPro" id="IPR003591">
    <property type="entry name" value="Leu-rich_rpt_typical-subtyp"/>
</dbReference>
<dbReference type="Gene3D" id="3.80.10.10">
    <property type="entry name" value="Ribonuclease Inhibitor"/>
    <property type="match status" value="1"/>
</dbReference>
<dbReference type="SUPFAM" id="SSF52058">
    <property type="entry name" value="L domain-like"/>
    <property type="match status" value="1"/>
</dbReference>
<dbReference type="GO" id="GO:0005737">
    <property type="term" value="C:cytoplasm"/>
    <property type="evidence" value="ECO:0007669"/>
    <property type="project" value="TreeGrafter"/>
</dbReference>
<feature type="compositionally biased region" description="Basic and acidic residues" evidence="3">
    <location>
        <begin position="1"/>
        <end position="14"/>
    </location>
</feature>
<evidence type="ECO:0008006" key="6">
    <source>
        <dbReference type="Google" id="ProtNLM"/>
    </source>
</evidence>
<feature type="region of interest" description="Disordered" evidence="3">
    <location>
        <begin position="1"/>
        <end position="22"/>
    </location>
</feature>
<keyword evidence="1" id="KW-0433">Leucine-rich repeat</keyword>
<evidence type="ECO:0000256" key="1">
    <source>
        <dbReference type="ARBA" id="ARBA00022614"/>
    </source>
</evidence>
<keyword evidence="5" id="KW-1185">Reference proteome</keyword>
<organism evidence="4 5">
    <name type="scientific">Cyanidium caldarium</name>
    <name type="common">Red alga</name>
    <dbReference type="NCBI Taxonomy" id="2771"/>
    <lineage>
        <taxon>Eukaryota</taxon>
        <taxon>Rhodophyta</taxon>
        <taxon>Bangiophyceae</taxon>
        <taxon>Cyanidiales</taxon>
        <taxon>Cyanidiaceae</taxon>
        <taxon>Cyanidium</taxon>
    </lineage>
</organism>
<dbReference type="InterPro" id="IPR001611">
    <property type="entry name" value="Leu-rich_rpt"/>
</dbReference>